<evidence type="ECO:0000256" key="7">
    <source>
        <dbReference type="ARBA" id="ARBA00023326"/>
    </source>
</evidence>
<feature type="domain" description="GH18" evidence="13">
    <location>
        <begin position="150"/>
        <end position="512"/>
    </location>
</feature>
<keyword evidence="6 9" id="KW-0326">Glycosidase</keyword>
<dbReference type="PANTHER" id="PTHR11177">
    <property type="entry name" value="CHITINASE"/>
    <property type="match status" value="1"/>
</dbReference>
<keyword evidence="4" id="KW-0146">Chitin degradation</keyword>
<dbReference type="SUPFAM" id="SSF51445">
    <property type="entry name" value="(Trans)glycosidases"/>
    <property type="match status" value="1"/>
</dbReference>
<evidence type="ECO:0000256" key="10">
    <source>
        <dbReference type="SAM" id="MobiDB-lite"/>
    </source>
</evidence>
<dbReference type="InterPro" id="IPR050314">
    <property type="entry name" value="Glycosyl_Hydrlase_18"/>
</dbReference>
<organism evidence="14 15">
    <name type="scientific">Sistotremastrum suecicum HHB10207 ss-3</name>
    <dbReference type="NCBI Taxonomy" id="1314776"/>
    <lineage>
        <taxon>Eukaryota</taxon>
        <taxon>Fungi</taxon>
        <taxon>Dikarya</taxon>
        <taxon>Basidiomycota</taxon>
        <taxon>Agaricomycotina</taxon>
        <taxon>Agaricomycetes</taxon>
        <taxon>Sistotremastrales</taxon>
        <taxon>Sistotremastraceae</taxon>
        <taxon>Sistotremastrum</taxon>
    </lineage>
</organism>
<dbReference type="GO" id="GO:0008061">
    <property type="term" value="F:chitin binding"/>
    <property type="evidence" value="ECO:0007669"/>
    <property type="project" value="UniProtKB-UniRule"/>
</dbReference>
<feature type="disulfide bond" evidence="8">
    <location>
        <begin position="111"/>
        <end position="125"/>
    </location>
</feature>
<feature type="region of interest" description="Disordered" evidence="10">
    <location>
        <begin position="766"/>
        <end position="801"/>
    </location>
</feature>
<evidence type="ECO:0000256" key="1">
    <source>
        <dbReference type="ARBA" id="ARBA00000822"/>
    </source>
</evidence>
<dbReference type="SMART" id="SM00270">
    <property type="entry name" value="ChtBD1"/>
    <property type="match status" value="2"/>
</dbReference>
<evidence type="ECO:0000259" key="13">
    <source>
        <dbReference type="PROSITE" id="PS51910"/>
    </source>
</evidence>
<evidence type="ECO:0000259" key="12">
    <source>
        <dbReference type="PROSITE" id="PS50941"/>
    </source>
</evidence>
<keyword evidence="7" id="KW-0624">Polysaccharide degradation</keyword>
<dbReference type="Proteomes" id="UP000076798">
    <property type="component" value="Unassembled WGS sequence"/>
</dbReference>
<dbReference type="InterPro" id="IPR017853">
    <property type="entry name" value="GH"/>
</dbReference>
<proteinExistence type="predicted"/>
<dbReference type="CDD" id="cd00035">
    <property type="entry name" value="ChtBD1"/>
    <property type="match status" value="1"/>
</dbReference>
<dbReference type="InterPro" id="IPR036861">
    <property type="entry name" value="Endochitinase-like_sf"/>
</dbReference>
<reference evidence="14 15" key="1">
    <citation type="journal article" date="2016" name="Mol. Biol. Evol.">
        <title>Comparative Genomics of Early-Diverging Mushroom-Forming Fungi Provides Insights into the Origins of Lignocellulose Decay Capabilities.</title>
        <authorList>
            <person name="Nagy L.G."/>
            <person name="Riley R."/>
            <person name="Tritt A."/>
            <person name="Adam C."/>
            <person name="Daum C."/>
            <person name="Floudas D."/>
            <person name="Sun H."/>
            <person name="Yadav J.S."/>
            <person name="Pangilinan J."/>
            <person name="Larsson K.H."/>
            <person name="Matsuura K."/>
            <person name="Barry K."/>
            <person name="Labutti K."/>
            <person name="Kuo R."/>
            <person name="Ohm R.A."/>
            <person name="Bhattacharya S.S."/>
            <person name="Shirouzu T."/>
            <person name="Yoshinaga Y."/>
            <person name="Martin F.M."/>
            <person name="Grigoriev I.V."/>
            <person name="Hibbett D.S."/>
        </authorList>
    </citation>
    <scope>NUCLEOTIDE SEQUENCE [LARGE SCALE GENOMIC DNA]</scope>
    <source>
        <strain evidence="14 15">HHB10207 ss-3</strain>
    </source>
</reference>
<feature type="chain" id="PRO_5007870435" evidence="11">
    <location>
        <begin position="36"/>
        <end position="1711"/>
    </location>
</feature>
<dbReference type="InterPro" id="IPR001002">
    <property type="entry name" value="Chitin-bd_1"/>
</dbReference>
<evidence type="ECO:0000256" key="4">
    <source>
        <dbReference type="ARBA" id="ARBA00023024"/>
    </source>
</evidence>
<keyword evidence="15" id="KW-1185">Reference proteome</keyword>
<dbReference type="InterPro" id="IPR001223">
    <property type="entry name" value="Glyco_hydro18_cat"/>
</dbReference>
<evidence type="ECO:0000256" key="9">
    <source>
        <dbReference type="RuleBase" id="RU000489"/>
    </source>
</evidence>
<dbReference type="PANTHER" id="PTHR11177:SF333">
    <property type="entry name" value="CHITINASE"/>
    <property type="match status" value="1"/>
</dbReference>
<dbReference type="PROSITE" id="PS01095">
    <property type="entry name" value="GH18_1"/>
    <property type="match status" value="1"/>
</dbReference>
<dbReference type="EMBL" id="KV428157">
    <property type="protein sequence ID" value="KZT35000.1"/>
    <property type="molecule type" value="Genomic_DNA"/>
</dbReference>
<dbReference type="InterPro" id="IPR001579">
    <property type="entry name" value="Glyco_hydro_18_chit_AS"/>
</dbReference>
<dbReference type="PROSITE" id="PS50941">
    <property type="entry name" value="CHIT_BIND_I_2"/>
    <property type="match status" value="1"/>
</dbReference>
<keyword evidence="2 8" id="KW-0147">Chitin-binding</keyword>
<evidence type="ECO:0000256" key="6">
    <source>
        <dbReference type="ARBA" id="ARBA00023295"/>
    </source>
</evidence>
<dbReference type="OrthoDB" id="73875at2759"/>
<keyword evidence="5" id="KW-0119">Carbohydrate metabolism</keyword>
<dbReference type="SMART" id="SM00636">
    <property type="entry name" value="Glyco_18"/>
    <property type="match status" value="1"/>
</dbReference>
<dbReference type="InterPro" id="IPR029070">
    <property type="entry name" value="Chitinase_insertion_sf"/>
</dbReference>
<keyword evidence="8" id="KW-1015">Disulfide bond</keyword>
<name>A0A166A665_9AGAM</name>
<dbReference type="STRING" id="1314776.A0A166A665"/>
<evidence type="ECO:0000256" key="3">
    <source>
        <dbReference type="ARBA" id="ARBA00022801"/>
    </source>
</evidence>
<keyword evidence="11" id="KW-0732">Signal</keyword>
<comment type="catalytic activity">
    <reaction evidence="1">
        <text>Random endo-hydrolysis of N-acetyl-beta-D-glucosaminide (1-&gt;4)-beta-linkages in chitin and chitodextrins.</text>
        <dbReference type="EC" id="3.2.1.14"/>
    </reaction>
</comment>
<comment type="caution">
    <text evidence="8">Lacks conserved residue(s) required for the propagation of feature annotation.</text>
</comment>
<dbReference type="GO" id="GO:0006032">
    <property type="term" value="P:chitin catabolic process"/>
    <property type="evidence" value="ECO:0007669"/>
    <property type="project" value="UniProtKB-KW"/>
</dbReference>
<keyword evidence="3 9" id="KW-0378">Hydrolase</keyword>
<evidence type="ECO:0000256" key="11">
    <source>
        <dbReference type="SAM" id="SignalP"/>
    </source>
</evidence>
<protein>
    <submittedName>
        <fullName evidence="14">Uncharacterized protein</fullName>
    </submittedName>
</protein>
<dbReference type="GO" id="GO:0000272">
    <property type="term" value="P:polysaccharide catabolic process"/>
    <property type="evidence" value="ECO:0007669"/>
    <property type="project" value="UniProtKB-KW"/>
</dbReference>
<sequence>MRIAMRPTPSNSPSLILIFLSFFILFTNITVTVNAQSVPTNATNLPVGSCTPDIPCSNESCCNGKTGFCGFGPDFCTPVASGGVCTSNCGALAECGPFAAPENITCPLNVCCGQFGYCGTTDEFCGTGCQSNCGGPPIPSCGSDQQSATARRIGYYEGWAVTRSCMSYPPEQISATSLTHVNFAFALISNDFEVIAMDDGDQALWLRTTNLKANAPALKVFLSIGGWSFNDPPTQGIFSALVASSANTQTFIRSVLSTLETYAFDGIDIDWEYPAAYDRGGVPADKENYVTFMAAVKAAFEPHGYGLTFTAPSSYWYLQHFDLPNLLKSADWVNVMTYDLHGTWDGIDPYIGYVLGAHTNLTEIDQAFQLFWRVGVQPSQMVMGMGFYGRSFTLADPSCTEPPCPWVSGGNPGPCSDNSGTLMFSEIETVLLDPTANAVYDEVAAVKYVTWDSNQWVSYDDAESFAAKMNYANDRCIGGTMIWSVDQDDTQYNALADLYPDITAAQGSVESGDQCSITACGATSCGFGEVMVATVTTNPLTPGTVCAENNRALMCCPAANAPTQCTWRGGSTSPCNPSCNPGELILATDPAGDGTQCLGGTQALCCQTNLQSQLSDCIYFDCETNPQCINGSFDNFVTIGTRGQGSPQFDNSCTADNVQDLEAQCPHTCPLGEAKAYCCVEPPPYQNCKWVGTPPTCLDNACAVGQIQLLVDPQGDASQPCGGTGSRSYCCDAAGSDFLPVPFEDVFPSGTPQGSESFTVNLDEDVEDVGDAPSGDESSSEWGGSDDGTEEDEPFGEVFIDSPNAGSVSSMALETNWVITNCSASSDQPQQVLAYCSKSMDASGCAHVFIGNVTHTIIKMPRSCGRGPYARIDTLEPHANQNVLMASHAAQKPADEQVFLLKFDYNFATIPESNGPVYMRADVTDLPDYWDTVVDSPPERKRWLQERGEWKEKRWWGAFTGWLSKLNTVKTKSTTTRTFKWSDRYTIFSQSESCPGPPAIESNLDITVAGSAALNTRYGFYLQGQIVPPKVSAAYLFFSSDANAQATFTILGQASVSYDSSVVQLASFGFPGLYYPGILTIGPSLVLEGWISGSLSIGGSYEASVGYTFPKTEFTLGQSSSDEIATIVTPTLPPVQSAFPSINWEVDLHGGLEMHLRPRVQLGISILGGTILDAEAFVRADLYGGMSISGSVSNSEAAQFCINPYFGVNFEAGVTGSIAFWEAQPTVWTLYQNQYNYPENGYCLSSENEGVVNSNRRRSFNSTIFEPELPPGHVPMDHIIDDFSHGHAAHILQNYQGVEKRITPREGLSHGLASSHHQKRGGVPFLPGNLFCPAVGEQINAADGGTATDYNPYSDISSNPLLDAYERKKKRSVGVSSLFHPQELRSVTVNTCSSSSRRIDINAPAYDNTNPIGYFDLASPFGTNPITATYSIDFTGKQSANAPASGYGREHVYELQLLSLFIDNLATAEHDLWTPAVGTGSTSFCTWASNYLTNSPSPYFTSAQNQGFSVVEALERCLPANTAGNTALAQPAGGEMVWLESIANGAKASSLAGITIRADNTFRSYTPTKMLSVIRGVAGAMSYMNSGQARAQFLAGHQCVDSVWFEWYEGYNNDATVNAPNKGNIDWAGTGINIYTEWIETQLEDMHLNIVDALNDFKGLFPDPSNVVLNYAGELTGVAQPGTPATVTQADIQTIINAVNPIGWIDEVTDL</sequence>
<dbReference type="Gene3D" id="3.30.60.10">
    <property type="entry name" value="Endochitinase-like"/>
    <property type="match status" value="1"/>
</dbReference>
<gene>
    <name evidence="14" type="ORF">SISSUDRAFT_1064852</name>
</gene>
<dbReference type="Gene3D" id="3.10.50.10">
    <property type="match status" value="1"/>
</dbReference>
<feature type="disulfide bond" evidence="8">
    <location>
        <begin position="129"/>
        <end position="133"/>
    </location>
</feature>
<dbReference type="SUPFAM" id="SSF57016">
    <property type="entry name" value="Plant lectins/antimicrobial peptides"/>
    <property type="match status" value="1"/>
</dbReference>
<evidence type="ECO:0000256" key="2">
    <source>
        <dbReference type="ARBA" id="ARBA00022669"/>
    </source>
</evidence>
<dbReference type="GO" id="GO:0008843">
    <property type="term" value="F:endochitinase activity"/>
    <property type="evidence" value="ECO:0007669"/>
    <property type="project" value="UniProtKB-EC"/>
</dbReference>
<accession>A0A166A665</accession>
<evidence type="ECO:0000256" key="8">
    <source>
        <dbReference type="PROSITE-ProRule" id="PRU00261"/>
    </source>
</evidence>
<dbReference type="Gene3D" id="3.20.20.80">
    <property type="entry name" value="Glycosidases"/>
    <property type="match status" value="1"/>
</dbReference>
<dbReference type="Pfam" id="PF00704">
    <property type="entry name" value="Glyco_hydro_18"/>
    <property type="match status" value="1"/>
</dbReference>
<evidence type="ECO:0000256" key="5">
    <source>
        <dbReference type="ARBA" id="ARBA00023277"/>
    </source>
</evidence>
<feature type="disulfide bond" evidence="8">
    <location>
        <begin position="106"/>
        <end position="118"/>
    </location>
</feature>
<dbReference type="Pfam" id="PF00187">
    <property type="entry name" value="Chitin_bind_1"/>
    <property type="match status" value="1"/>
</dbReference>
<dbReference type="PROSITE" id="PS51910">
    <property type="entry name" value="GH18_2"/>
    <property type="match status" value="1"/>
</dbReference>
<dbReference type="InterPro" id="IPR011583">
    <property type="entry name" value="Chitinase_II/V-like_cat"/>
</dbReference>
<feature type="signal peptide" evidence="11">
    <location>
        <begin position="1"/>
        <end position="35"/>
    </location>
</feature>
<feature type="domain" description="Chitin-binding type-1" evidence="12">
    <location>
        <begin position="92"/>
        <end position="135"/>
    </location>
</feature>
<dbReference type="SUPFAM" id="SSF54556">
    <property type="entry name" value="Chitinase insertion domain"/>
    <property type="match status" value="1"/>
</dbReference>
<evidence type="ECO:0000313" key="15">
    <source>
        <dbReference type="Proteomes" id="UP000076798"/>
    </source>
</evidence>
<evidence type="ECO:0000313" key="14">
    <source>
        <dbReference type="EMBL" id="KZT35000.1"/>
    </source>
</evidence>